<sequence length="122" mass="14235">MGSKVMVESKEVGLRRWKLLCQKSDGVANNIFSKFESGQNLEFPGNRFQFLLNRIKMLKTILIDKNNSIQVLWDRDTAPQRKMVVKQYIVERYLNDPEIRASIETLLFDCRTLLKSNGLIKL</sequence>
<gene>
    <name evidence="1" type="ORF">AVEN_20342_1</name>
</gene>
<reference evidence="1 2" key="1">
    <citation type="journal article" date="2019" name="Sci. Rep.">
        <title>Orb-weaving spider Araneus ventricosus genome elucidates the spidroin gene catalogue.</title>
        <authorList>
            <person name="Kono N."/>
            <person name="Nakamura H."/>
            <person name="Ohtoshi R."/>
            <person name="Moran D.A.P."/>
            <person name="Shinohara A."/>
            <person name="Yoshida Y."/>
            <person name="Fujiwara M."/>
            <person name="Mori M."/>
            <person name="Tomita M."/>
            <person name="Arakawa K."/>
        </authorList>
    </citation>
    <scope>NUCLEOTIDE SEQUENCE [LARGE SCALE GENOMIC DNA]</scope>
</reference>
<keyword evidence="2" id="KW-1185">Reference proteome</keyword>
<comment type="caution">
    <text evidence="1">The sequence shown here is derived from an EMBL/GenBank/DDBJ whole genome shotgun (WGS) entry which is preliminary data.</text>
</comment>
<accession>A0A4Y2IP10</accession>
<dbReference type="EMBL" id="BGPR01002828">
    <property type="protein sequence ID" value="GBM79581.1"/>
    <property type="molecule type" value="Genomic_DNA"/>
</dbReference>
<evidence type="ECO:0000313" key="1">
    <source>
        <dbReference type="EMBL" id="GBM79581.1"/>
    </source>
</evidence>
<dbReference type="Proteomes" id="UP000499080">
    <property type="component" value="Unassembled WGS sequence"/>
</dbReference>
<evidence type="ECO:0000313" key="2">
    <source>
        <dbReference type="Proteomes" id="UP000499080"/>
    </source>
</evidence>
<name>A0A4Y2IP10_ARAVE</name>
<protein>
    <submittedName>
        <fullName evidence="1">Uncharacterized protein</fullName>
    </submittedName>
</protein>
<organism evidence="1 2">
    <name type="scientific">Araneus ventricosus</name>
    <name type="common">Orbweaver spider</name>
    <name type="synonym">Epeira ventricosa</name>
    <dbReference type="NCBI Taxonomy" id="182803"/>
    <lineage>
        <taxon>Eukaryota</taxon>
        <taxon>Metazoa</taxon>
        <taxon>Ecdysozoa</taxon>
        <taxon>Arthropoda</taxon>
        <taxon>Chelicerata</taxon>
        <taxon>Arachnida</taxon>
        <taxon>Araneae</taxon>
        <taxon>Araneomorphae</taxon>
        <taxon>Entelegynae</taxon>
        <taxon>Araneoidea</taxon>
        <taxon>Araneidae</taxon>
        <taxon>Araneus</taxon>
    </lineage>
</organism>
<proteinExistence type="predicted"/>
<dbReference type="AlphaFoldDB" id="A0A4Y2IP10"/>